<dbReference type="EMBL" id="CAKOGL010000005">
    <property type="protein sequence ID" value="CAH2086960.1"/>
    <property type="molecule type" value="Genomic_DNA"/>
</dbReference>
<organism evidence="2 3">
    <name type="scientific">Euphydryas editha</name>
    <name type="common">Edith's checkerspot</name>
    <dbReference type="NCBI Taxonomy" id="104508"/>
    <lineage>
        <taxon>Eukaryota</taxon>
        <taxon>Metazoa</taxon>
        <taxon>Ecdysozoa</taxon>
        <taxon>Arthropoda</taxon>
        <taxon>Hexapoda</taxon>
        <taxon>Insecta</taxon>
        <taxon>Pterygota</taxon>
        <taxon>Neoptera</taxon>
        <taxon>Endopterygota</taxon>
        <taxon>Lepidoptera</taxon>
        <taxon>Glossata</taxon>
        <taxon>Ditrysia</taxon>
        <taxon>Papilionoidea</taxon>
        <taxon>Nymphalidae</taxon>
        <taxon>Nymphalinae</taxon>
        <taxon>Euphydryas</taxon>
    </lineage>
</organism>
<dbReference type="Proteomes" id="UP001153954">
    <property type="component" value="Unassembled WGS sequence"/>
</dbReference>
<dbReference type="InterPro" id="IPR011029">
    <property type="entry name" value="DEATH-like_dom_sf"/>
</dbReference>
<dbReference type="Pfam" id="PF00619">
    <property type="entry name" value="CARD"/>
    <property type="match status" value="1"/>
</dbReference>
<protein>
    <recommendedName>
        <fullName evidence="1">CARD domain-containing protein</fullName>
    </recommendedName>
</protein>
<dbReference type="SMART" id="SM00114">
    <property type="entry name" value="CARD"/>
    <property type="match status" value="1"/>
</dbReference>
<proteinExistence type="predicted"/>
<evidence type="ECO:0000259" key="1">
    <source>
        <dbReference type="PROSITE" id="PS50209"/>
    </source>
</evidence>
<comment type="caution">
    <text evidence="2">The sequence shown here is derived from an EMBL/GenBank/DDBJ whole genome shotgun (WGS) entry which is preliminary data.</text>
</comment>
<gene>
    <name evidence="2" type="ORF">EEDITHA_LOCUS3270</name>
</gene>
<name>A0AAU9TQY6_EUPED</name>
<dbReference type="PROSITE" id="PS50209">
    <property type="entry name" value="CARD"/>
    <property type="match status" value="1"/>
</dbReference>
<dbReference type="GO" id="GO:0042981">
    <property type="term" value="P:regulation of apoptotic process"/>
    <property type="evidence" value="ECO:0007669"/>
    <property type="project" value="InterPro"/>
</dbReference>
<feature type="domain" description="CARD" evidence="1">
    <location>
        <begin position="1"/>
        <end position="78"/>
    </location>
</feature>
<dbReference type="Gene3D" id="1.10.533.10">
    <property type="entry name" value="Death Domain, Fas"/>
    <property type="match status" value="1"/>
</dbReference>
<keyword evidence="3" id="KW-1185">Reference proteome</keyword>
<reference evidence="2" key="1">
    <citation type="submission" date="2022-03" db="EMBL/GenBank/DDBJ databases">
        <authorList>
            <person name="Tunstrom K."/>
        </authorList>
    </citation>
    <scope>NUCLEOTIDE SEQUENCE</scope>
</reference>
<evidence type="ECO:0000313" key="3">
    <source>
        <dbReference type="Proteomes" id="UP001153954"/>
    </source>
</evidence>
<evidence type="ECO:0000313" key="2">
    <source>
        <dbReference type="EMBL" id="CAH2086960.1"/>
    </source>
</evidence>
<accession>A0AAU9TQY6</accession>
<sequence length="107" mass="12534">MQDEHRKAIQNNFISLVEQTDLDVMVSSLYEKGVFSERMIEPYKDMNKDTRDRKRQLYMDIPRRGPLAFGHLLDALSENGYWDLVRDLDPRSSLHARRPRNPGPSTS</sequence>
<dbReference type="InterPro" id="IPR001315">
    <property type="entry name" value="CARD"/>
</dbReference>
<dbReference type="AlphaFoldDB" id="A0AAU9TQY6"/>
<dbReference type="CDD" id="cd01671">
    <property type="entry name" value="CARD"/>
    <property type="match status" value="1"/>
</dbReference>
<dbReference type="SUPFAM" id="SSF47986">
    <property type="entry name" value="DEATH domain"/>
    <property type="match status" value="1"/>
</dbReference>